<dbReference type="InterPro" id="IPR043128">
    <property type="entry name" value="Rev_trsase/Diguanyl_cyclase"/>
</dbReference>
<dbReference type="PANTHER" id="PTHR37984">
    <property type="entry name" value="PROTEIN CBG26694"/>
    <property type="match status" value="1"/>
</dbReference>
<dbReference type="InterPro" id="IPR043502">
    <property type="entry name" value="DNA/RNA_pol_sf"/>
</dbReference>
<comment type="caution">
    <text evidence="5">The sequence shown here is derived from an EMBL/GenBank/DDBJ whole genome shotgun (WGS) entry which is preliminary data.</text>
</comment>
<reference evidence="5" key="1">
    <citation type="submission" date="2019-08" db="EMBL/GenBank/DDBJ databases">
        <title>The improved chromosome-level genome for the pearl oyster Pinctada fucata martensii using PacBio sequencing and Hi-C.</title>
        <authorList>
            <person name="Zheng Z."/>
        </authorList>
    </citation>
    <scope>NUCLEOTIDE SEQUENCE</scope>
    <source>
        <strain evidence="5">ZZ-2019</strain>
        <tissue evidence="5">Adductor muscle</tissue>
    </source>
</reference>
<accession>A0AA88XHP5</accession>
<evidence type="ECO:0000256" key="1">
    <source>
        <dbReference type="ARBA" id="ARBA00022679"/>
    </source>
</evidence>
<proteinExistence type="predicted"/>
<evidence type="ECO:0000256" key="2">
    <source>
        <dbReference type="ARBA" id="ARBA00022695"/>
    </source>
</evidence>
<dbReference type="InterPro" id="IPR021109">
    <property type="entry name" value="Peptidase_aspartic_dom_sf"/>
</dbReference>
<evidence type="ECO:0000313" key="5">
    <source>
        <dbReference type="EMBL" id="KAK3085526.1"/>
    </source>
</evidence>
<dbReference type="PANTHER" id="PTHR37984:SF5">
    <property type="entry name" value="PROTEIN NYNRIN-LIKE"/>
    <property type="match status" value="1"/>
</dbReference>
<dbReference type="GO" id="GO:0004519">
    <property type="term" value="F:endonuclease activity"/>
    <property type="evidence" value="ECO:0007669"/>
    <property type="project" value="UniProtKB-KW"/>
</dbReference>
<sequence>MKSFQLESGSMKMGNLQFQESIYVAPIEDNMLLGLDFLKKHKAKVDLSRDTIAIGNETLSMNNGEQVKVAQVKVRRKIKIPARSAPKVSCELNMPLYEYVVEPELDSLMVPRSVQRGDKPPIMTFFNCSDRTVKLSKGQVVGLAQGFESVISDENEPEEEELCVKQVRVEVNSTGQLPEHLQDLFERSKQELTTEEQNKLKEVLIDNADAFSSHDLDLGSFDTIEHGIDTGEATPIKHRLRRTPVCFAGEEEKHLEKMIEAGVIEPSLSEWAAPPVLIRKRDGSVRWCVDYRALNKVTKKEVFPLPIVEECLDALSENMWFS</sequence>
<dbReference type="Gene3D" id="3.10.10.10">
    <property type="entry name" value="HIV Type 1 Reverse Transcriptase, subunit A, domain 1"/>
    <property type="match status" value="1"/>
</dbReference>
<keyword evidence="4" id="KW-0255">Endonuclease</keyword>
<organism evidence="5 6">
    <name type="scientific">Pinctada imbricata</name>
    <name type="common">Atlantic pearl-oyster</name>
    <name type="synonym">Pinctada martensii</name>
    <dbReference type="NCBI Taxonomy" id="66713"/>
    <lineage>
        <taxon>Eukaryota</taxon>
        <taxon>Metazoa</taxon>
        <taxon>Spiralia</taxon>
        <taxon>Lophotrochozoa</taxon>
        <taxon>Mollusca</taxon>
        <taxon>Bivalvia</taxon>
        <taxon>Autobranchia</taxon>
        <taxon>Pteriomorphia</taxon>
        <taxon>Pterioida</taxon>
        <taxon>Pterioidea</taxon>
        <taxon>Pteriidae</taxon>
        <taxon>Pinctada</taxon>
    </lineage>
</organism>
<dbReference type="Proteomes" id="UP001186944">
    <property type="component" value="Unassembled WGS sequence"/>
</dbReference>
<name>A0AA88XHP5_PINIB</name>
<gene>
    <name evidence="5" type="ORF">FSP39_004678</name>
</gene>
<keyword evidence="2" id="KW-0548">Nucleotidyltransferase</keyword>
<protein>
    <submittedName>
        <fullName evidence="5">Uncharacterized protein</fullName>
    </submittedName>
</protein>
<dbReference type="Gene3D" id="2.40.70.10">
    <property type="entry name" value="Acid Proteases"/>
    <property type="match status" value="1"/>
</dbReference>
<evidence type="ECO:0000256" key="3">
    <source>
        <dbReference type="ARBA" id="ARBA00022722"/>
    </source>
</evidence>
<dbReference type="GO" id="GO:0016779">
    <property type="term" value="F:nucleotidyltransferase activity"/>
    <property type="evidence" value="ECO:0007669"/>
    <property type="project" value="UniProtKB-KW"/>
</dbReference>
<evidence type="ECO:0000313" key="6">
    <source>
        <dbReference type="Proteomes" id="UP001186944"/>
    </source>
</evidence>
<keyword evidence="6" id="KW-1185">Reference proteome</keyword>
<dbReference type="Gene3D" id="3.30.70.270">
    <property type="match status" value="1"/>
</dbReference>
<keyword evidence="3" id="KW-0540">Nuclease</keyword>
<dbReference type="EMBL" id="VSWD01000012">
    <property type="protein sequence ID" value="KAK3085526.1"/>
    <property type="molecule type" value="Genomic_DNA"/>
</dbReference>
<dbReference type="SUPFAM" id="SSF56672">
    <property type="entry name" value="DNA/RNA polymerases"/>
    <property type="match status" value="1"/>
</dbReference>
<keyword evidence="4" id="KW-0378">Hydrolase</keyword>
<evidence type="ECO:0000256" key="4">
    <source>
        <dbReference type="ARBA" id="ARBA00022759"/>
    </source>
</evidence>
<dbReference type="InterPro" id="IPR050951">
    <property type="entry name" value="Retrovirus_Pol_polyprotein"/>
</dbReference>
<keyword evidence="1" id="KW-0808">Transferase</keyword>
<dbReference type="AlphaFoldDB" id="A0AA88XHP5"/>